<reference evidence="2 4" key="2">
    <citation type="submission" date="2016-11" db="EMBL/GenBank/DDBJ databases">
        <authorList>
            <person name="Jaros S."/>
            <person name="Januszkiewicz K."/>
            <person name="Wedrychowicz H."/>
        </authorList>
    </citation>
    <scope>NUCLEOTIDE SEQUENCE [LARGE SCALE GENOMIC DNA]</scope>
    <source>
        <strain evidence="2">NVI 5450</strain>
    </source>
</reference>
<dbReference type="InterPro" id="IPR051159">
    <property type="entry name" value="Hexapeptide_acetyltransf"/>
</dbReference>
<protein>
    <submittedName>
        <fullName evidence="2">Acetyltransferase, isoleucine patch superfamily protein</fullName>
    </submittedName>
</protein>
<evidence type="ECO:0000313" key="2">
    <source>
        <dbReference type="EMBL" id="SGY98769.1"/>
    </source>
</evidence>
<dbReference type="RefSeq" id="WP_045111753.1">
    <property type="nucleotide sequence ID" value="NZ_CAWQZC010000063.1"/>
</dbReference>
<keyword evidence="2" id="KW-0808">Transferase</keyword>
<dbReference type="EMBL" id="FPLD01000057">
    <property type="protein sequence ID" value="SGY98769.1"/>
    <property type="molecule type" value="Genomic_DNA"/>
</dbReference>
<keyword evidence="3" id="KW-1185">Reference proteome</keyword>
<dbReference type="Gene3D" id="2.160.10.10">
    <property type="entry name" value="Hexapeptide repeat proteins"/>
    <property type="match status" value="1"/>
</dbReference>
<evidence type="ECO:0000313" key="3">
    <source>
        <dbReference type="Proteomes" id="UP000182660"/>
    </source>
</evidence>
<dbReference type="GO" id="GO:0016740">
    <property type="term" value="F:transferase activity"/>
    <property type="evidence" value="ECO:0007669"/>
    <property type="project" value="UniProtKB-KW"/>
</dbReference>
<reference evidence="1 3" key="1">
    <citation type="submission" date="2016-11" db="EMBL/GenBank/DDBJ databases">
        <authorList>
            <person name="Klemetsen T."/>
        </authorList>
    </citation>
    <scope>NUCLEOTIDE SEQUENCE [LARGE SCALE GENOMIC DNA]</scope>
    <source>
        <strain evidence="1">MT 2528</strain>
    </source>
</reference>
<dbReference type="KEGG" id="mvs:MVIS_3778"/>
<dbReference type="GeneID" id="61295790"/>
<dbReference type="AlphaFoldDB" id="A0A090IHA6"/>
<proteinExistence type="predicted"/>
<sequence length="171" mass="19089">MEKLKYIIKNIRRRLNININFLFAKRNIASFKGKPIINVRSEFNGRTHLGFNTHFNGLSITGKGRVFIGDNFHSGRDCLIISDAHDYKIAGKLPYDEKLITPDTIIEKNVWLGSRVIILAGITIGYGSIIQAGSVVVKNVPPLAIMGGHPAKQFSERSVSHYENLDSSHNT</sequence>
<dbReference type="SUPFAM" id="SSF51161">
    <property type="entry name" value="Trimeric LpxA-like enzymes"/>
    <property type="match status" value="1"/>
</dbReference>
<dbReference type="Pfam" id="PF14602">
    <property type="entry name" value="Hexapep_2"/>
    <property type="match status" value="1"/>
</dbReference>
<dbReference type="HOGENOM" id="CLU_051638_7_3_6"/>
<dbReference type="OrthoDB" id="9815592at2"/>
<dbReference type="PANTHER" id="PTHR23416">
    <property type="entry name" value="SIALIC ACID SYNTHASE-RELATED"/>
    <property type="match status" value="1"/>
</dbReference>
<dbReference type="EMBL" id="FPLJ01000048">
    <property type="protein sequence ID" value="SGY90283.1"/>
    <property type="molecule type" value="Genomic_DNA"/>
</dbReference>
<dbReference type="Proteomes" id="UP000182660">
    <property type="component" value="Unassembled WGS sequence"/>
</dbReference>
<dbReference type="STRING" id="80854.MVIS_3778"/>
<gene>
    <name evidence="1" type="ORF">MT2528_1890</name>
    <name evidence="2" type="ORF">NVI5450_2112</name>
</gene>
<dbReference type="Proteomes" id="UP000183794">
    <property type="component" value="Unassembled WGS sequence"/>
</dbReference>
<dbReference type="InterPro" id="IPR001451">
    <property type="entry name" value="Hexapep"/>
</dbReference>
<accession>A0A090IHA6</accession>
<dbReference type="CDD" id="cd04647">
    <property type="entry name" value="LbH_MAT_like"/>
    <property type="match status" value="1"/>
</dbReference>
<evidence type="ECO:0000313" key="1">
    <source>
        <dbReference type="EMBL" id="SGY90283.1"/>
    </source>
</evidence>
<dbReference type="PATRIC" id="fig|80854.5.peg.4002"/>
<organism evidence="2 4">
    <name type="scientific">Moritella viscosa</name>
    <dbReference type="NCBI Taxonomy" id="80854"/>
    <lineage>
        <taxon>Bacteria</taxon>
        <taxon>Pseudomonadati</taxon>
        <taxon>Pseudomonadota</taxon>
        <taxon>Gammaproteobacteria</taxon>
        <taxon>Alteromonadales</taxon>
        <taxon>Moritellaceae</taxon>
        <taxon>Moritella</taxon>
    </lineage>
</organism>
<dbReference type="InterPro" id="IPR011004">
    <property type="entry name" value="Trimer_LpxA-like_sf"/>
</dbReference>
<name>A0A090IHA6_9GAMM</name>
<evidence type="ECO:0000313" key="4">
    <source>
        <dbReference type="Proteomes" id="UP000183794"/>
    </source>
</evidence>